<proteinExistence type="predicted"/>
<organism evidence="3 4">
    <name type="scientific">Ceratocystis fimbriata f. sp. platani</name>
    <dbReference type="NCBI Taxonomy" id="88771"/>
    <lineage>
        <taxon>Eukaryota</taxon>
        <taxon>Fungi</taxon>
        <taxon>Dikarya</taxon>
        <taxon>Ascomycota</taxon>
        <taxon>Pezizomycotina</taxon>
        <taxon>Sordariomycetes</taxon>
        <taxon>Hypocreomycetidae</taxon>
        <taxon>Microascales</taxon>
        <taxon>Ceratocystidaceae</taxon>
        <taxon>Ceratocystis</taxon>
    </lineage>
</organism>
<keyword evidence="2" id="KW-1133">Transmembrane helix</keyword>
<protein>
    <recommendedName>
        <fullName evidence="5">Transcription factor hoxa13</fullName>
    </recommendedName>
</protein>
<keyword evidence="2" id="KW-0812">Transmembrane</keyword>
<accession>A0A0F8B1W9</accession>
<dbReference type="OrthoDB" id="3260408at2759"/>
<reference evidence="3 4" key="1">
    <citation type="submission" date="2015-04" db="EMBL/GenBank/DDBJ databases">
        <title>Genome sequence of Ceratocystis platani, a major pathogen of plane trees.</title>
        <authorList>
            <person name="Belbahri L."/>
        </authorList>
    </citation>
    <scope>NUCLEOTIDE SEQUENCE [LARGE SCALE GENOMIC DNA]</scope>
    <source>
        <strain evidence="3 4">CFO</strain>
    </source>
</reference>
<dbReference type="PANTHER" id="PTHR23242">
    <property type="entry name" value="TRANSCRIPTION FACTOR HOXA13"/>
    <property type="match status" value="1"/>
</dbReference>
<comment type="caution">
    <text evidence="3">The sequence shown here is derived from an EMBL/GenBank/DDBJ whole genome shotgun (WGS) entry which is preliminary data.</text>
</comment>
<sequence length="710" mass="77845">MAVASPNARPPAGATAAPTPAAAPVGSGAPDQQKMAGGRSNKHKTSSSRTGSFLMRVFGLGARLFAWYAIITILFRCPTAPETSAHDSPTLPALCEPYFQLRASVSPLVSPYYNAYIAPYVDAARPYYQSADTFVFTPARNYAVKTAGPRLEQASHIAGAKYDDLVRPWLSQYEAQARRHYNEQIAPAMQKTSEALAPYYLLAQDGAAHAYHQVLVPAYVAVEPYAYASYQAASDFTKDTAVPSAVWVLNKTYVFIDTAIWPHIKVVYTNNVEPQLVRIGKRLGRYKGKQGLHKAKTTHILRSSTSAEAKTSSFVKPPQKPASKTKPAASGKTATAAASNSAGSRHNMKYSHPSMIEAPEASENESQLRHDARLQVAADLKEWQERFSKAADEGAAEIDSLIHGVTEDILSSPLMETGHALVDQLGQAINTEIQTLKTQILETLNQKDSQYSTLDLFNTQVAALVRQTGILIKTQAEEVRSWRQKFDTQLQAAITENADSHFKTLDTMRDLALQKIGMKWAWMDGVTYKDWAKYHELRARFDEWTDGLKAMIVTHSDLSLTHDYANAIEDQAMDLARAAVKQLGEIKEVVSAKFLHNDVTDDFNLESVEQRAREKAEAEARAEAERLAAEAKAEAEAAERAAAEKAAAEEAEASSEAMLQAEPIFSTQVDPEEPQVTVSSLFDDSAAEEHQDEKEASSSVASDLSEKSEL</sequence>
<feature type="compositionally biased region" description="Basic residues" evidence="1">
    <location>
        <begin position="288"/>
        <end position="299"/>
    </location>
</feature>
<evidence type="ECO:0000256" key="2">
    <source>
        <dbReference type="SAM" id="Phobius"/>
    </source>
</evidence>
<dbReference type="Proteomes" id="UP000034841">
    <property type="component" value="Unassembled WGS sequence"/>
</dbReference>
<feature type="transmembrane region" description="Helical" evidence="2">
    <location>
        <begin position="53"/>
        <end position="75"/>
    </location>
</feature>
<evidence type="ECO:0000313" key="4">
    <source>
        <dbReference type="Proteomes" id="UP000034841"/>
    </source>
</evidence>
<feature type="compositionally biased region" description="Basic and acidic residues" evidence="1">
    <location>
        <begin position="687"/>
        <end position="696"/>
    </location>
</feature>
<feature type="compositionally biased region" description="Low complexity" evidence="1">
    <location>
        <begin position="1"/>
        <end position="30"/>
    </location>
</feature>
<dbReference type="EMBL" id="LBBL01000105">
    <property type="protein sequence ID" value="KKF95291.1"/>
    <property type="molecule type" value="Genomic_DNA"/>
</dbReference>
<evidence type="ECO:0008006" key="5">
    <source>
        <dbReference type="Google" id="ProtNLM"/>
    </source>
</evidence>
<feature type="compositionally biased region" description="Polar residues" evidence="1">
    <location>
        <begin position="300"/>
        <end position="314"/>
    </location>
</feature>
<dbReference type="AlphaFoldDB" id="A0A0F8B1W9"/>
<name>A0A0F8B1W9_CERFI</name>
<evidence type="ECO:0000256" key="1">
    <source>
        <dbReference type="SAM" id="MobiDB-lite"/>
    </source>
</evidence>
<gene>
    <name evidence="3" type="ORF">CFO_g2353</name>
</gene>
<dbReference type="PANTHER" id="PTHR23242:SF9">
    <property type="entry name" value="TRANSCRIPTION FACTOR HOXA13"/>
    <property type="match status" value="1"/>
</dbReference>
<feature type="compositionally biased region" description="Low complexity" evidence="1">
    <location>
        <begin position="321"/>
        <end position="344"/>
    </location>
</feature>
<keyword evidence="4" id="KW-1185">Reference proteome</keyword>
<keyword evidence="2" id="KW-0472">Membrane</keyword>
<evidence type="ECO:0000313" key="3">
    <source>
        <dbReference type="EMBL" id="KKF95291.1"/>
    </source>
</evidence>
<feature type="region of interest" description="Disordered" evidence="1">
    <location>
        <begin position="640"/>
        <end position="710"/>
    </location>
</feature>
<feature type="region of interest" description="Disordered" evidence="1">
    <location>
        <begin position="288"/>
        <end position="349"/>
    </location>
</feature>
<feature type="region of interest" description="Disordered" evidence="1">
    <location>
        <begin position="1"/>
        <end position="47"/>
    </location>
</feature>